<dbReference type="GO" id="GO:0006352">
    <property type="term" value="P:DNA-templated transcription initiation"/>
    <property type="evidence" value="ECO:0007669"/>
    <property type="project" value="InterPro"/>
</dbReference>
<evidence type="ECO:0000256" key="5">
    <source>
        <dbReference type="ARBA" id="ARBA00023163"/>
    </source>
</evidence>
<dbReference type="SUPFAM" id="SSF88659">
    <property type="entry name" value="Sigma3 and sigma4 domains of RNA polymerase sigma factors"/>
    <property type="match status" value="1"/>
</dbReference>
<feature type="region of interest" description="Disordered" evidence="6">
    <location>
        <begin position="103"/>
        <end position="124"/>
    </location>
</feature>
<dbReference type="InterPro" id="IPR039425">
    <property type="entry name" value="RNA_pol_sigma-70-like"/>
</dbReference>
<keyword evidence="11" id="KW-1185">Reference proteome</keyword>
<evidence type="ECO:0000259" key="8">
    <source>
        <dbReference type="Pfam" id="PF04542"/>
    </source>
</evidence>
<dbReference type="KEGG" id="lrs:PX52LOC_05943"/>
<dbReference type="InterPro" id="IPR013249">
    <property type="entry name" value="RNA_pol_sigma70_r4_t2"/>
</dbReference>
<proteinExistence type="inferred from homology"/>
<feature type="domain" description="RNA polymerase sigma factor 70 region 4 type 2" evidence="9">
    <location>
        <begin position="137"/>
        <end position="188"/>
    </location>
</feature>
<name>A0A5C1ALP1_9BACT</name>
<dbReference type="InterPro" id="IPR014284">
    <property type="entry name" value="RNA_pol_sigma-70_dom"/>
</dbReference>
<dbReference type="Pfam" id="PF04542">
    <property type="entry name" value="Sigma70_r2"/>
    <property type="match status" value="1"/>
</dbReference>
<organism evidence="10 11">
    <name type="scientific">Limnoglobus roseus</name>
    <dbReference type="NCBI Taxonomy" id="2598579"/>
    <lineage>
        <taxon>Bacteria</taxon>
        <taxon>Pseudomonadati</taxon>
        <taxon>Planctomycetota</taxon>
        <taxon>Planctomycetia</taxon>
        <taxon>Gemmatales</taxon>
        <taxon>Gemmataceae</taxon>
        <taxon>Limnoglobus</taxon>
    </lineage>
</organism>
<dbReference type="InterPro" id="IPR013324">
    <property type="entry name" value="RNA_pol_sigma_r3/r4-like"/>
</dbReference>
<dbReference type="GO" id="GO:0016987">
    <property type="term" value="F:sigma factor activity"/>
    <property type="evidence" value="ECO:0007669"/>
    <property type="project" value="UniProtKB-KW"/>
</dbReference>
<dbReference type="PANTHER" id="PTHR43133">
    <property type="entry name" value="RNA POLYMERASE ECF-TYPE SIGMA FACTO"/>
    <property type="match status" value="1"/>
</dbReference>
<gene>
    <name evidence="10" type="ORF">PX52LOC_05943</name>
</gene>
<protein>
    <submittedName>
        <fullName evidence="10">RNA polymerase sigma factor SigM</fullName>
    </submittedName>
</protein>
<dbReference type="InterPro" id="IPR007627">
    <property type="entry name" value="RNA_pol_sigma70_r2"/>
</dbReference>
<keyword evidence="7" id="KW-0472">Membrane</keyword>
<dbReference type="NCBIfam" id="TIGR02937">
    <property type="entry name" value="sigma70-ECF"/>
    <property type="match status" value="1"/>
</dbReference>
<evidence type="ECO:0000313" key="10">
    <source>
        <dbReference type="EMBL" id="QEL18896.1"/>
    </source>
</evidence>
<feature type="transmembrane region" description="Helical" evidence="7">
    <location>
        <begin position="250"/>
        <end position="270"/>
    </location>
</feature>
<dbReference type="Pfam" id="PF08281">
    <property type="entry name" value="Sigma70_r4_2"/>
    <property type="match status" value="1"/>
</dbReference>
<keyword evidence="7" id="KW-0812">Transmembrane</keyword>
<dbReference type="Gene3D" id="1.10.1740.10">
    <property type="match status" value="1"/>
</dbReference>
<sequence>MNTRLLQSVLRHAAAVADGSDGDDVVLLRRVAASGDPAAFAALVRRYGRLVWAVCRQLRPVDADAEDAFQATFLAMLQSAGRVRTNALGPWLHTVARRVAGKAGRADARRRRREQAAAAPDRHVPVPPSAWDALAAAVHDEVARLPDHLRVPFVLCCLEGRPPSEAAKHLGWKVGTLSGRLTRAKQTLLDRLAKRGLPASAVAVAITLTTAAVPTAVAAKAINLIHRGDAIPATILELAKGATTMTKTKLLAAAVLVAAGLTASVGGWLASAEAQSPEVVREVEQLTAQFRAAQAAKDLAVAEEKAPKWEYHYQSMFFDTNGKPSGMKAADFEKLVEAMEGDGWQYLGQADVTVLNGAALPSHVFRRPKNAAAVRRIEAFLAVMDTEGAAARKSAGSPNPEVAAVREVVLQRMRKNPAETFAAALETKLKASPDLAAAVEKHGRTVLEVEVLSALLRDARRAAAGPGRRPLEDPIAGEQDDVKTLAERTADETETVRKHLQSFRDRKTVRFSAADFGITGEQLYEVVNKALQRKFDLKQHPIVLAGFADSVEVNGPPADIAWLTELLAGFKIKAKTKP</sequence>
<dbReference type="InterPro" id="IPR036388">
    <property type="entry name" value="WH-like_DNA-bd_sf"/>
</dbReference>
<evidence type="ECO:0000256" key="2">
    <source>
        <dbReference type="ARBA" id="ARBA00023015"/>
    </source>
</evidence>
<feature type="domain" description="RNA polymerase sigma-70 region 2" evidence="8">
    <location>
        <begin position="43"/>
        <end position="105"/>
    </location>
</feature>
<keyword evidence="3" id="KW-0731">Sigma factor</keyword>
<evidence type="ECO:0000256" key="4">
    <source>
        <dbReference type="ARBA" id="ARBA00023125"/>
    </source>
</evidence>
<accession>A0A5C1ALP1</accession>
<evidence type="ECO:0000256" key="3">
    <source>
        <dbReference type="ARBA" id="ARBA00023082"/>
    </source>
</evidence>
<dbReference type="PANTHER" id="PTHR43133:SF8">
    <property type="entry name" value="RNA POLYMERASE SIGMA FACTOR HI_1459-RELATED"/>
    <property type="match status" value="1"/>
</dbReference>
<keyword evidence="7" id="KW-1133">Transmembrane helix</keyword>
<dbReference type="OrthoDB" id="9803203at2"/>
<evidence type="ECO:0000313" key="11">
    <source>
        <dbReference type="Proteomes" id="UP000324974"/>
    </source>
</evidence>
<dbReference type="GO" id="GO:0003677">
    <property type="term" value="F:DNA binding"/>
    <property type="evidence" value="ECO:0007669"/>
    <property type="project" value="UniProtKB-KW"/>
</dbReference>
<evidence type="ECO:0000256" key="1">
    <source>
        <dbReference type="ARBA" id="ARBA00010641"/>
    </source>
</evidence>
<reference evidence="11" key="1">
    <citation type="submission" date="2019-08" db="EMBL/GenBank/DDBJ databases">
        <title>Limnoglobus roseus gen. nov., sp. nov., a novel freshwater planctomycete with a giant genome from the family Gemmataceae.</title>
        <authorList>
            <person name="Kulichevskaya I.S."/>
            <person name="Naumoff D.G."/>
            <person name="Miroshnikov K."/>
            <person name="Ivanova A."/>
            <person name="Philippov D.A."/>
            <person name="Hakobyan A."/>
            <person name="Rijpstra I.C."/>
            <person name="Sinninghe Damste J.S."/>
            <person name="Liesack W."/>
            <person name="Dedysh S.N."/>
        </authorList>
    </citation>
    <scope>NUCLEOTIDE SEQUENCE [LARGE SCALE GENOMIC DNA]</scope>
    <source>
        <strain evidence="11">PX52</strain>
    </source>
</reference>
<dbReference type="Gene3D" id="1.10.10.10">
    <property type="entry name" value="Winged helix-like DNA-binding domain superfamily/Winged helix DNA-binding domain"/>
    <property type="match status" value="1"/>
</dbReference>
<comment type="similarity">
    <text evidence="1">Belongs to the sigma-70 factor family. ECF subfamily.</text>
</comment>
<dbReference type="EMBL" id="CP042425">
    <property type="protein sequence ID" value="QEL18896.1"/>
    <property type="molecule type" value="Genomic_DNA"/>
</dbReference>
<keyword evidence="2" id="KW-0805">Transcription regulation</keyword>
<keyword evidence="4" id="KW-0238">DNA-binding</keyword>
<evidence type="ECO:0000256" key="6">
    <source>
        <dbReference type="SAM" id="MobiDB-lite"/>
    </source>
</evidence>
<dbReference type="SUPFAM" id="SSF88946">
    <property type="entry name" value="Sigma2 domain of RNA polymerase sigma factors"/>
    <property type="match status" value="1"/>
</dbReference>
<dbReference type="InterPro" id="IPR013325">
    <property type="entry name" value="RNA_pol_sigma_r2"/>
</dbReference>
<keyword evidence="5" id="KW-0804">Transcription</keyword>
<evidence type="ECO:0000259" key="9">
    <source>
        <dbReference type="Pfam" id="PF08281"/>
    </source>
</evidence>
<dbReference type="Proteomes" id="UP000324974">
    <property type="component" value="Chromosome"/>
</dbReference>
<evidence type="ECO:0000256" key="7">
    <source>
        <dbReference type="SAM" id="Phobius"/>
    </source>
</evidence>
<dbReference type="AlphaFoldDB" id="A0A5C1ALP1"/>